<evidence type="ECO:0000313" key="2">
    <source>
        <dbReference type="Proteomes" id="UP000001488"/>
    </source>
</evidence>
<dbReference type="AlphaFoldDB" id="C5A569"/>
<sequence>MLKYEKISKIIPLFQPGDRVLVEYTSNVPISKILWQSITHHILNDETIIIFDFYGIGDITFRNYLRSAVSEEYKKLIESKKNIYLFKIGPGGASYGRIVGQEKVYTDTESFLKAYYSMVHRALSLPRKPRYAVVFGLSEYLYFTGSSGLFNLLNVISTIPIEDWVTVVPLNIDAIDGRQRAILEEISSWVIRITEEGCQIIKGGKERDDTKR</sequence>
<keyword evidence="2" id="KW-1185">Reference proteome</keyword>
<dbReference type="EMBL" id="CP001398">
    <property type="protein sequence ID" value="ACS33381.1"/>
    <property type="molecule type" value="Genomic_DNA"/>
</dbReference>
<gene>
    <name evidence="1" type="ordered locus">TGAM_0879</name>
</gene>
<protein>
    <submittedName>
        <fullName evidence="1">Uncharacterized protein</fullName>
    </submittedName>
</protein>
<dbReference type="HOGENOM" id="CLU_1340770_0_0_2"/>
<name>C5A569_THEGJ</name>
<dbReference type="Pfam" id="PF03192">
    <property type="entry name" value="DUF257"/>
    <property type="match status" value="1"/>
</dbReference>
<dbReference type="KEGG" id="tga:TGAM_0879"/>
<dbReference type="InterPro" id="IPR005489">
    <property type="entry name" value="DUF257"/>
</dbReference>
<reference evidence="1 2" key="1">
    <citation type="journal article" date="2007" name="Genome Biol.">
        <title>Genome analysis and genome-wide proteomics of Thermococcus gammatolerans, the most radioresistant organism known amongst the Archaea.</title>
        <authorList>
            <person name="Zivanovic Y."/>
            <person name="Armengaud J."/>
            <person name="Lagorce A."/>
            <person name="Leplat C."/>
            <person name="Guerin P."/>
            <person name="Dutertre M."/>
            <person name="Anthouard V."/>
            <person name="Forterre P."/>
            <person name="Wincker P."/>
            <person name="Confalonieri F."/>
        </authorList>
    </citation>
    <scope>NUCLEOTIDE SEQUENCE [LARGE SCALE GENOMIC DNA]</scope>
    <source>
        <strain evidence="2">DSM 15229 / JCM 11827 / EJ3</strain>
    </source>
</reference>
<dbReference type="PATRIC" id="fig|593117.10.peg.876"/>
<dbReference type="OrthoDB" id="84887at2157"/>
<dbReference type="STRING" id="593117.TGAM_0879"/>
<dbReference type="eggNOG" id="arCOG03793">
    <property type="taxonomic scope" value="Archaea"/>
</dbReference>
<proteinExistence type="predicted"/>
<dbReference type="PaxDb" id="593117-TGAM_0879"/>
<dbReference type="Gene3D" id="3.40.50.11570">
    <property type="entry name" value="Protein of unknown function DUF257"/>
    <property type="match status" value="1"/>
</dbReference>
<evidence type="ECO:0000313" key="1">
    <source>
        <dbReference type="EMBL" id="ACS33381.1"/>
    </source>
</evidence>
<accession>C5A569</accession>
<dbReference type="Proteomes" id="UP000001488">
    <property type="component" value="Chromosome"/>
</dbReference>
<organism evidence="1 2">
    <name type="scientific">Thermococcus gammatolerans (strain DSM 15229 / JCM 11827 / EJ3)</name>
    <dbReference type="NCBI Taxonomy" id="593117"/>
    <lineage>
        <taxon>Archaea</taxon>
        <taxon>Methanobacteriati</taxon>
        <taxon>Methanobacteriota</taxon>
        <taxon>Thermococci</taxon>
        <taxon>Thermococcales</taxon>
        <taxon>Thermococcaceae</taxon>
        <taxon>Thermococcus</taxon>
    </lineage>
</organism>